<name>A0AAD0QKP7_9BACT</name>
<organism evidence="5 7">
    <name type="scientific">Aliarcobacter trophiarum LMG 25534</name>
    <dbReference type="NCBI Taxonomy" id="1032241"/>
    <lineage>
        <taxon>Bacteria</taxon>
        <taxon>Pseudomonadati</taxon>
        <taxon>Campylobacterota</taxon>
        <taxon>Epsilonproteobacteria</taxon>
        <taxon>Campylobacterales</taxon>
        <taxon>Arcobacteraceae</taxon>
        <taxon>Aliarcobacter</taxon>
    </lineage>
</organism>
<evidence type="ECO:0000313" key="8">
    <source>
        <dbReference type="Proteomes" id="UP000289132"/>
    </source>
</evidence>
<protein>
    <submittedName>
        <fullName evidence="5">Hemerythrin</fullName>
    </submittedName>
</protein>
<proteinExistence type="inferred from homology"/>
<accession>A0AAD0QKP7</accession>
<evidence type="ECO:0000256" key="4">
    <source>
        <dbReference type="ARBA" id="ARBA00023004"/>
    </source>
</evidence>
<dbReference type="PANTHER" id="PTHR37164">
    <property type="entry name" value="BACTERIOHEMERYTHRIN"/>
    <property type="match status" value="1"/>
</dbReference>
<keyword evidence="2" id="KW-0561">Oxygen transport</keyword>
<keyword evidence="4" id="KW-0408">Iron</keyword>
<dbReference type="AlphaFoldDB" id="A0AAD0QKP7"/>
<keyword evidence="3" id="KW-0479">Metal-binding</keyword>
<dbReference type="InterPro" id="IPR035938">
    <property type="entry name" value="Hemerythrin-like_sf"/>
</dbReference>
<dbReference type="SUPFAM" id="SSF47188">
    <property type="entry name" value="Hemerythrin-like"/>
    <property type="match status" value="1"/>
</dbReference>
<evidence type="ECO:0000313" key="5">
    <source>
        <dbReference type="EMBL" id="AXK49767.1"/>
    </source>
</evidence>
<dbReference type="Proteomes" id="UP000254504">
    <property type="component" value="Chromosome"/>
</dbReference>
<dbReference type="CDD" id="cd12107">
    <property type="entry name" value="Hemerythrin"/>
    <property type="match status" value="1"/>
</dbReference>
<dbReference type="GO" id="GO:0046872">
    <property type="term" value="F:metal ion binding"/>
    <property type="evidence" value="ECO:0007669"/>
    <property type="project" value="UniProtKB-KW"/>
</dbReference>
<evidence type="ECO:0000256" key="1">
    <source>
        <dbReference type="ARBA" id="ARBA00010587"/>
    </source>
</evidence>
<dbReference type="NCBIfam" id="TIGR02481">
    <property type="entry name" value="hemeryth_dom"/>
    <property type="match status" value="1"/>
</dbReference>
<dbReference type="PANTHER" id="PTHR37164:SF1">
    <property type="entry name" value="BACTERIOHEMERYTHRIN"/>
    <property type="match status" value="1"/>
</dbReference>
<reference evidence="6 8" key="1">
    <citation type="submission" date="2017-10" db="EMBL/GenBank/DDBJ databases">
        <title>Genomics of the genus Arcobacter.</title>
        <authorList>
            <person name="Perez-Cataluna A."/>
            <person name="Figueras M.J."/>
        </authorList>
    </citation>
    <scope>NUCLEOTIDE SEQUENCE [LARGE SCALE GENOMIC DNA]</scope>
    <source>
        <strain evidence="6 8">LMG 25534</strain>
    </source>
</reference>
<evidence type="ECO:0000313" key="6">
    <source>
        <dbReference type="EMBL" id="RXJ92457.1"/>
    </source>
</evidence>
<dbReference type="GO" id="GO:0005344">
    <property type="term" value="F:oxygen carrier activity"/>
    <property type="evidence" value="ECO:0007669"/>
    <property type="project" value="UniProtKB-KW"/>
</dbReference>
<dbReference type="InterPro" id="IPR016131">
    <property type="entry name" value="Haemerythrin_Fe_BS"/>
</dbReference>
<evidence type="ECO:0000313" key="7">
    <source>
        <dbReference type="Proteomes" id="UP000254504"/>
    </source>
</evidence>
<dbReference type="EMBL" id="PDKD01000003">
    <property type="protein sequence ID" value="RXJ92457.1"/>
    <property type="molecule type" value="Genomic_DNA"/>
</dbReference>
<sequence length="147" mass="17507">MLIDKNSLPKVDMDFMNETHFEDVDFINKLYENIEEFEKDNSITNFESIKHSYKNWLDHTVQHFATEEEEMEKRGFFAYPFHKAEHDANIEDMRDVWSSFEASKNISELKHYIEYDVVNWLINHIKSMDTVTARFFKTGVMGGCGMM</sequence>
<keyword evidence="8" id="KW-1185">Reference proteome</keyword>
<dbReference type="KEGG" id="atp:ATR_1959"/>
<dbReference type="EMBL" id="CP031367">
    <property type="protein sequence ID" value="AXK49767.1"/>
    <property type="molecule type" value="Genomic_DNA"/>
</dbReference>
<evidence type="ECO:0000256" key="3">
    <source>
        <dbReference type="ARBA" id="ARBA00022723"/>
    </source>
</evidence>
<reference evidence="5 7" key="2">
    <citation type="submission" date="2018-07" db="EMBL/GenBank/DDBJ databases">
        <title>Complete genome of the Arcobacter trophiarum type strain LMG 25534.</title>
        <authorList>
            <person name="Miller W.G."/>
            <person name="Yee E."/>
        </authorList>
    </citation>
    <scope>NUCLEOTIDE SEQUENCE [LARGE SCALE GENOMIC DNA]</scope>
    <source>
        <strain evidence="5 7">LMG 25534</strain>
    </source>
</reference>
<dbReference type="Proteomes" id="UP000289132">
    <property type="component" value="Unassembled WGS sequence"/>
</dbReference>
<dbReference type="InterPro" id="IPR012827">
    <property type="entry name" value="Hemerythrin_metal-bd"/>
</dbReference>
<gene>
    <name evidence="5" type="ORF">ATR_1959</name>
    <name evidence="6" type="ORF">CRU87_03280</name>
</gene>
<keyword evidence="2" id="KW-0813">Transport</keyword>
<dbReference type="Gene3D" id="1.20.120.50">
    <property type="entry name" value="Hemerythrin-like"/>
    <property type="match status" value="1"/>
</dbReference>
<dbReference type="PROSITE" id="PS00550">
    <property type="entry name" value="HEMERYTHRINS"/>
    <property type="match status" value="1"/>
</dbReference>
<evidence type="ECO:0000256" key="2">
    <source>
        <dbReference type="ARBA" id="ARBA00022621"/>
    </source>
</evidence>
<dbReference type="RefSeq" id="WP_115429333.1">
    <property type="nucleotide sequence ID" value="NZ_CP031367.1"/>
</dbReference>
<dbReference type="InterPro" id="IPR050669">
    <property type="entry name" value="Hemerythrin"/>
</dbReference>
<comment type="similarity">
    <text evidence="1">Belongs to the hemerythrin family.</text>
</comment>